<keyword evidence="3" id="KW-1185">Reference proteome</keyword>
<evidence type="ECO:0000256" key="1">
    <source>
        <dbReference type="ARBA" id="ARBA00006479"/>
    </source>
</evidence>
<evidence type="ECO:0000313" key="2">
    <source>
        <dbReference type="EMBL" id="GAA2722820.1"/>
    </source>
</evidence>
<dbReference type="SUPFAM" id="SSF53067">
    <property type="entry name" value="Actin-like ATPase domain"/>
    <property type="match status" value="1"/>
</dbReference>
<gene>
    <name evidence="2" type="ORF">GCM10010439_16490</name>
</gene>
<dbReference type="EMBL" id="BAAATZ010000006">
    <property type="protein sequence ID" value="GAA2722820.1"/>
    <property type="molecule type" value="Genomic_DNA"/>
</dbReference>
<dbReference type="Pfam" id="PF00480">
    <property type="entry name" value="ROK"/>
    <property type="match status" value="1"/>
</dbReference>
<comment type="similarity">
    <text evidence="1">Belongs to the ROK (NagC/XylR) family.</text>
</comment>
<proteinExistence type="inferred from homology"/>
<reference evidence="3" key="1">
    <citation type="journal article" date="2019" name="Int. J. Syst. Evol. Microbiol.">
        <title>The Global Catalogue of Microorganisms (GCM) 10K type strain sequencing project: providing services to taxonomists for standard genome sequencing and annotation.</title>
        <authorList>
            <consortium name="The Broad Institute Genomics Platform"/>
            <consortium name="The Broad Institute Genome Sequencing Center for Infectious Disease"/>
            <person name="Wu L."/>
            <person name="Ma J."/>
        </authorList>
    </citation>
    <scope>NUCLEOTIDE SEQUENCE [LARGE SCALE GENOMIC DNA]</scope>
    <source>
        <strain evidence="3">JCM 8201</strain>
    </source>
</reference>
<dbReference type="RefSeq" id="WP_344449628.1">
    <property type="nucleotide sequence ID" value="NZ_BAAATZ010000006.1"/>
</dbReference>
<dbReference type="PANTHER" id="PTHR18964:SF169">
    <property type="entry name" value="N-ACETYLMANNOSAMINE KINASE"/>
    <property type="match status" value="1"/>
</dbReference>
<organism evidence="2 3">
    <name type="scientific">Actinocorallia aurantiaca</name>
    <dbReference type="NCBI Taxonomy" id="46204"/>
    <lineage>
        <taxon>Bacteria</taxon>
        <taxon>Bacillati</taxon>
        <taxon>Actinomycetota</taxon>
        <taxon>Actinomycetes</taxon>
        <taxon>Streptosporangiales</taxon>
        <taxon>Thermomonosporaceae</taxon>
        <taxon>Actinocorallia</taxon>
    </lineage>
</organism>
<dbReference type="Proteomes" id="UP001501842">
    <property type="component" value="Unassembled WGS sequence"/>
</dbReference>
<protein>
    <submittedName>
        <fullName evidence="2">ROK family protein</fullName>
    </submittedName>
</protein>
<accession>A0ABP6GFM0</accession>
<dbReference type="InterPro" id="IPR000600">
    <property type="entry name" value="ROK"/>
</dbReference>
<name>A0ABP6GFM0_9ACTN</name>
<dbReference type="Gene3D" id="3.30.420.40">
    <property type="match status" value="2"/>
</dbReference>
<comment type="caution">
    <text evidence="2">The sequence shown here is derived from an EMBL/GenBank/DDBJ whole genome shotgun (WGS) entry which is preliminary data.</text>
</comment>
<evidence type="ECO:0000313" key="3">
    <source>
        <dbReference type="Proteomes" id="UP001501842"/>
    </source>
</evidence>
<dbReference type="InterPro" id="IPR043129">
    <property type="entry name" value="ATPase_NBD"/>
</dbReference>
<dbReference type="PANTHER" id="PTHR18964">
    <property type="entry name" value="ROK (REPRESSOR, ORF, KINASE) FAMILY"/>
    <property type="match status" value="1"/>
</dbReference>
<sequence>MTGTLYAGVDIGGTKIAAALVSDQGRIVRQSRTPTPAEGGATVPVAAARLVAELCSGLGDGAVTAIGVGSPGVIDRAAGRVVSATDVLPGWAGMEVRSTMEALTGVPVTVDNDVRAMAYGEAQAGAGAGFARVLYISVGTGVGGALTRDGRLEYGAHGTAGESAHLLVPATGAIPCGCGRRDHLEAVASGPAMAAAYAARTGSALPLPEIAALSAAGDPAAREVVHGAAALLGRALAGLLAVLDPDALVIGGGAAQIGPDFLAPLTEALHAEALPPLRALPVLPARLGTDAPLIGAALQAMAALAEEAP</sequence>